<keyword evidence="3" id="KW-0812">Transmembrane</keyword>
<dbReference type="Proteomes" id="UP000639772">
    <property type="component" value="Unassembled WGS sequence"/>
</dbReference>
<keyword evidence="3" id="KW-1133">Transmembrane helix</keyword>
<comment type="caution">
    <text evidence="5">The sequence shown here is derived from an EMBL/GenBank/DDBJ whole genome shotgun (WGS) entry which is preliminary data.</text>
</comment>
<evidence type="ECO:0000313" key="5">
    <source>
        <dbReference type="EMBL" id="KAG0482552.1"/>
    </source>
</evidence>
<evidence type="ECO:0000313" key="6">
    <source>
        <dbReference type="Proteomes" id="UP000639772"/>
    </source>
</evidence>
<feature type="region of interest" description="Disordered" evidence="2">
    <location>
        <begin position="1"/>
        <end position="32"/>
    </location>
</feature>
<gene>
    <name evidence="5" type="ORF">HPP92_010636</name>
</gene>
<dbReference type="InterPro" id="IPR021935">
    <property type="entry name" value="SGSM1/2_RBD"/>
</dbReference>
<dbReference type="InterPro" id="IPR035969">
    <property type="entry name" value="Rab-GAP_TBC_sf"/>
</dbReference>
<evidence type="ECO:0000256" key="2">
    <source>
        <dbReference type="SAM" id="MobiDB-lite"/>
    </source>
</evidence>
<feature type="transmembrane region" description="Helical" evidence="3">
    <location>
        <begin position="101"/>
        <end position="121"/>
    </location>
</feature>
<sequence length="371" mass="42016">MHEADVHDLSDDPDYAASQNQEATSNLRSDSVRMGDSNEAEVVYSKENVAVHPSQYASERISGRIHIIKQGNLFSDRILYTIKPVPLSDIHSIRRHVPTLGLQYIIVVLFSGIAFPPLYFYNGGVREFLATLKQHVFIVRSADDSNVFLLNNFEDPLQKSLSTLELPRVLSVANTASMHNSPTLVSSFDDSMIENGVCSSGTPSEYKGRRKHKAHDTTHDLSIQVLEKFSLVTKFAREATTQLFREFHDSHDLLHDKKQKTSFPGPSVVSQPNGTPSKENDAMGNSTDPEFEKLSLVWGKQRQPPLNHEEWENFLDSEGRIMDSKALRKRIFYGGVEHKLRKEVWKFLLGLYEYDSTYAEGISSICKENRV</sequence>
<evidence type="ECO:0000256" key="3">
    <source>
        <dbReference type="SAM" id="Phobius"/>
    </source>
</evidence>
<feature type="compositionally biased region" description="Polar residues" evidence="2">
    <location>
        <begin position="17"/>
        <end position="29"/>
    </location>
</feature>
<dbReference type="Pfam" id="PF12068">
    <property type="entry name" value="PH_RBD"/>
    <property type="match status" value="1"/>
</dbReference>
<feature type="compositionally biased region" description="Basic and acidic residues" evidence="2">
    <location>
        <begin position="1"/>
        <end position="10"/>
    </location>
</feature>
<protein>
    <recommendedName>
        <fullName evidence="4">Small G protein signalling modulator 1/2 Rab-binding domain-containing protein</fullName>
    </recommendedName>
</protein>
<dbReference type="SUPFAM" id="SSF47923">
    <property type="entry name" value="Ypt/Rab-GAP domain of gyp1p"/>
    <property type="match status" value="1"/>
</dbReference>
<keyword evidence="1" id="KW-0343">GTPase activation</keyword>
<evidence type="ECO:0000259" key="4">
    <source>
        <dbReference type="Pfam" id="PF12068"/>
    </source>
</evidence>
<reference evidence="5 6" key="1">
    <citation type="journal article" date="2020" name="Nat. Food">
        <title>A phased Vanilla planifolia genome enables genetic improvement of flavour and production.</title>
        <authorList>
            <person name="Hasing T."/>
            <person name="Tang H."/>
            <person name="Brym M."/>
            <person name="Khazi F."/>
            <person name="Huang T."/>
            <person name="Chambers A.H."/>
        </authorList>
    </citation>
    <scope>NUCLEOTIDE SEQUENCE [LARGE SCALE GENOMIC DNA]</scope>
    <source>
        <tissue evidence="5">Leaf</tissue>
    </source>
</reference>
<evidence type="ECO:0000256" key="1">
    <source>
        <dbReference type="ARBA" id="ARBA00022468"/>
    </source>
</evidence>
<organism evidence="5 6">
    <name type="scientific">Vanilla planifolia</name>
    <name type="common">Vanilla</name>
    <dbReference type="NCBI Taxonomy" id="51239"/>
    <lineage>
        <taxon>Eukaryota</taxon>
        <taxon>Viridiplantae</taxon>
        <taxon>Streptophyta</taxon>
        <taxon>Embryophyta</taxon>
        <taxon>Tracheophyta</taxon>
        <taxon>Spermatophyta</taxon>
        <taxon>Magnoliopsida</taxon>
        <taxon>Liliopsida</taxon>
        <taxon>Asparagales</taxon>
        <taxon>Orchidaceae</taxon>
        <taxon>Vanilloideae</taxon>
        <taxon>Vanilleae</taxon>
        <taxon>Vanilla</taxon>
    </lineage>
</organism>
<dbReference type="OrthoDB" id="10264062at2759"/>
<proteinExistence type="predicted"/>
<dbReference type="GO" id="GO:0005096">
    <property type="term" value="F:GTPase activator activity"/>
    <property type="evidence" value="ECO:0007669"/>
    <property type="project" value="UniProtKB-KW"/>
</dbReference>
<name>A0A835R9T8_VANPL</name>
<dbReference type="AlphaFoldDB" id="A0A835R9T8"/>
<accession>A0A835R9T8</accession>
<keyword evidence="3" id="KW-0472">Membrane</keyword>
<dbReference type="EMBL" id="JADCNM010000005">
    <property type="protein sequence ID" value="KAG0482552.1"/>
    <property type="molecule type" value="Genomic_DNA"/>
</dbReference>
<feature type="domain" description="Small G protein signalling modulator 1/2 Rab-binding" evidence="4">
    <location>
        <begin position="85"/>
        <end position="165"/>
    </location>
</feature>
<feature type="compositionally biased region" description="Polar residues" evidence="2">
    <location>
        <begin position="261"/>
        <end position="285"/>
    </location>
</feature>
<feature type="region of interest" description="Disordered" evidence="2">
    <location>
        <begin position="257"/>
        <end position="285"/>
    </location>
</feature>